<name>C3RVN5_9CYAN</name>
<protein>
    <submittedName>
        <fullName evidence="2">Uncharacterized protein</fullName>
    </submittedName>
</protein>
<keyword evidence="1" id="KW-1133">Transmembrane helix</keyword>
<organism evidence="2">
    <name type="scientific">Microseira wollei</name>
    <dbReference type="NCBI Taxonomy" id="467598"/>
    <lineage>
        <taxon>Bacteria</taxon>
        <taxon>Bacillati</taxon>
        <taxon>Cyanobacteriota</taxon>
        <taxon>Cyanophyceae</taxon>
        <taxon>Oscillatoriophycideae</taxon>
        <taxon>Aerosakkonematales</taxon>
        <taxon>Aerosakkonemataceae</taxon>
        <taxon>Microseira</taxon>
    </lineage>
</organism>
<feature type="transmembrane region" description="Helical" evidence="1">
    <location>
        <begin position="46"/>
        <end position="65"/>
    </location>
</feature>
<evidence type="ECO:0000256" key="1">
    <source>
        <dbReference type="SAM" id="Phobius"/>
    </source>
</evidence>
<proteinExistence type="predicted"/>
<evidence type="ECO:0000313" key="2">
    <source>
        <dbReference type="EMBL" id="ACG63825.1"/>
    </source>
</evidence>
<dbReference type="EMBL" id="EU603711">
    <property type="protein sequence ID" value="ACG63825.1"/>
    <property type="molecule type" value="Genomic_DNA"/>
</dbReference>
<dbReference type="AlphaFoldDB" id="C3RVN5"/>
<keyword evidence="1" id="KW-0812">Transmembrane</keyword>
<accession>C3RVN5</accession>
<sequence>MRTHVTGALVLILCMRTHVTGALVLTFLSLVEPLIGGQHGSKTRAAHLISLIIIIIELDAVNSLFVKTRLTRSCVCVRM</sequence>
<keyword evidence="1" id="KW-0472">Membrane</keyword>
<reference evidence="2" key="1">
    <citation type="submission" date="2008-04" db="EMBL/GenBank/DDBJ databases">
        <title>Biosynthesis of the Lyngbya wollei paralytic shellfish toxins - natural biocombinatorics.</title>
        <authorList>
            <person name="Neilan B.A."/>
            <person name="Mihali T.K."/>
        </authorList>
    </citation>
    <scope>NUCLEOTIDE SEQUENCE</scope>
</reference>